<dbReference type="AlphaFoldDB" id="A0A3N0VDL2"/>
<gene>
    <name evidence="1" type="ORF">ED208_07730</name>
</gene>
<evidence type="ECO:0000313" key="1">
    <source>
        <dbReference type="EMBL" id="ROH90863.1"/>
    </source>
</evidence>
<name>A0A3N0VDL2_9GAMM</name>
<dbReference type="EMBL" id="RJVO01000003">
    <property type="protein sequence ID" value="ROH90863.1"/>
    <property type="molecule type" value="Genomic_DNA"/>
</dbReference>
<evidence type="ECO:0000313" key="2">
    <source>
        <dbReference type="Proteomes" id="UP000282106"/>
    </source>
</evidence>
<dbReference type="RefSeq" id="WP_123211318.1">
    <property type="nucleotide sequence ID" value="NZ_RJVO01000003.1"/>
</dbReference>
<comment type="caution">
    <text evidence="1">The sequence shown here is derived from an EMBL/GenBank/DDBJ whole genome shotgun (WGS) entry which is preliminary data.</text>
</comment>
<sequence>MASLEVRFEKISPVTSLLRCTRSDGRSLAMITPHQPGLPHDLLHWLVETELGFGDAMFGQLLRNENLREDVATGSFAGFDAGTVDSVNAETIASTLDWVDWSQAPDWRELRRQCAESFAYYHLPMPTLSESRWQALHAALTGMLAHWPGVPVGGVLEFRYPPLAEGSGKP</sequence>
<dbReference type="InParanoid" id="A0A3N0VDL2"/>
<accession>A0A3N0VDL2</accession>
<organism evidence="1 2">
    <name type="scientific">Stagnimonas aquatica</name>
    <dbReference type="NCBI Taxonomy" id="2689987"/>
    <lineage>
        <taxon>Bacteria</taxon>
        <taxon>Pseudomonadati</taxon>
        <taxon>Pseudomonadota</taxon>
        <taxon>Gammaproteobacteria</taxon>
        <taxon>Nevskiales</taxon>
        <taxon>Nevskiaceae</taxon>
        <taxon>Stagnimonas</taxon>
    </lineage>
</organism>
<protein>
    <submittedName>
        <fullName evidence="1">Uncharacterized protein</fullName>
    </submittedName>
</protein>
<dbReference type="Proteomes" id="UP000282106">
    <property type="component" value="Unassembled WGS sequence"/>
</dbReference>
<reference evidence="1 2" key="1">
    <citation type="submission" date="2018-10" db="EMBL/GenBank/DDBJ databases">
        <authorList>
            <person name="Chen W.-M."/>
        </authorList>
    </citation>
    <scope>NUCLEOTIDE SEQUENCE [LARGE SCALE GENOMIC DNA]</scope>
    <source>
        <strain evidence="1 2">THS-13</strain>
    </source>
</reference>
<proteinExistence type="predicted"/>
<keyword evidence="2" id="KW-1185">Reference proteome</keyword>